<dbReference type="EMBL" id="BQNB010016639">
    <property type="protein sequence ID" value="GJT54030.1"/>
    <property type="molecule type" value="Genomic_DNA"/>
</dbReference>
<dbReference type="Proteomes" id="UP001151760">
    <property type="component" value="Unassembled WGS sequence"/>
</dbReference>
<name>A0ABQ5ETS4_9ASTR</name>
<feature type="region of interest" description="Disordered" evidence="1">
    <location>
        <begin position="468"/>
        <end position="514"/>
    </location>
</feature>
<proteinExistence type="predicted"/>
<comment type="caution">
    <text evidence="3">The sequence shown here is derived from an EMBL/GenBank/DDBJ whole genome shotgun (WGS) entry which is preliminary data.</text>
</comment>
<evidence type="ECO:0000259" key="2">
    <source>
        <dbReference type="PROSITE" id="PS00028"/>
    </source>
</evidence>
<feature type="compositionally biased region" description="Basic and acidic residues" evidence="1">
    <location>
        <begin position="308"/>
        <end position="326"/>
    </location>
</feature>
<dbReference type="PANTHER" id="PTHR35746">
    <property type="entry name" value="PENTATRICOPEPTIDE REPEAT (PPR) SUPERFAMILY PROTEIN"/>
    <property type="match status" value="1"/>
</dbReference>
<feature type="compositionally biased region" description="Basic residues" evidence="1">
    <location>
        <begin position="360"/>
        <end position="370"/>
    </location>
</feature>
<accession>A0ABQ5ETS4</accession>
<reference evidence="3" key="1">
    <citation type="journal article" date="2022" name="Int. J. Mol. Sci.">
        <title>Draft Genome of Tanacetum Coccineum: Genomic Comparison of Closely Related Tanacetum-Family Plants.</title>
        <authorList>
            <person name="Yamashiro T."/>
            <person name="Shiraishi A."/>
            <person name="Nakayama K."/>
            <person name="Satake H."/>
        </authorList>
    </citation>
    <scope>NUCLEOTIDE SEQUENCE</scope>
</reference>
<dbReference type="InterPro" id="IPR013087">
    <property type="entry name" value="Znf_C2H2_type"/>
</dbReference>
<evidence type="ECO:0000256" key="1">
    <source>
        <dbReference type="SAM" id="MobiDB-lite"/>
    </source>
</evidence>
<organism evidence="3 4">
    <name type="scientific">Tanacetum coccineum</name>
    <dbReference type="NCBI Taxonomy" id="301880"/>
    <lineage>
        <taxon>Eukaryota</taxon>
        <taxon>Viridiplantae</taxon>
        <taxon>Streptophyta</taxon>
        <taxon>Embryophyta</taxon>
        <taxon>Tracheophyta</taxon>
        <taxon>Spermatophyta</taxon>
        <taxon>Magnoliopsida</taxon>
        <taxon>eudicotyledons</taxon>
        <taxon>Gunneridae</taxon>
        <taxon>Pentapetalae</taxon>
        <taxon>asterids</taxon>
        <taxon>campanulids</taxon>
        <taxon>Asterales</taxon>
        <taxon>Asteraceae</taxon>
        <taxon>Asteroideae</taxon>
        <taxon>Anthemideae</taxon>
        <taxon>Anthemidinae</taxon>
        <taxon>Tanacetum</taxon>
    </lineage>
</organism>
<evidence type="ECO:0000313" key="3">
    <source>
        <dbReference type="EMBL" id="GJT54030.1"/>
    </source>
</evidence>
<protein>
    <submittedName>
        <fullName evidence="3">Transcription factor C2H2 family protein</fullName>
    </submittedName>
</protein>
<evidence type="ECO:0000313" key="4">
    <source>
        <dbReference type="Proteomes" id="UP001151760"/>
    </source>
</evidence>
<dbReference type="PANTHER" id="PTHR35746:SF1">
    <property type="entry name" value="PENTATRICOPEPTIDE REPEAT (PPR) SUPERFAMILY PROTEIN"/>
    <property type="match status" value="1"/>
</dbReference>
<reference evidence="3" key="2">
    <citation type="submission" date="2022-01" db="EMBL/GenBank/DDBJ databases">
        <authorList>
            <person name="Yamashiro T."/>
            <person name="Shiraishi A."/>
            <person name="Satake H."/>
            <person name="Nakayama K."/>
        </authorList>
    </citation>
    <scope>NUCLEOTIDE SEQUENCE</scope>
</reference>
<keyword evidence="4" id="KW-1185">Reference proteome</keyword>
<sequence>TNEVLNALEVTEKLELTETDGKCADGLVKDGAVENVEESLTSELINQEAKDSEVTKTTPDVSLIVGQDDDNIKQEVCEKIESEAVKESEVNNDKIELDHEVAPEVVKESEIEPRVEGIVDEIKIEKIESDRELVPEEVSETDKKVSVSIEKEDLGEHIQEVVNKLDTQCPEEVSETELYVLVLNALSGPKIEKKTSIDGSDGLRASISGSEEFFSDAVTEFSDSGTSQGGSVKKSLEDLFYSFSDGENGEAKKSTLGEAESPSAKKTDHAAKKDEAVNYKEGIEDGKKGQKKVKRVRPCVPFLNHQVLKKDHEAKKDEAVNNKEGDPMSPLKLIEDGDEGRKVHLCTKCGWPFSNPYPSPKHRRSHKKHCGTIEGQKIEKKTSIGGSDGLRASISGSEDEFLSDGSVKESLDKDLFYTFSDSKNGDEVVNYKEGVEDGKKGRKKVKRDRPWVPFVCCSAESPSAKKINHAAKKEAVNDKEGIEDDHVAKKDEAVNDKEGDPMSPPKLIEDGKKGRKKLKGVSSWVLFCSSLDVVDSKVMRIQ</sequence>
<feature type="non-terminal residue" evidence="3">
    <location>
        <position position="1"/>
    </location>
</feature>
<feature type="compositionally biased region" description="Basic and acidic residues" evidence="1">
    <location>
        <begin position="471"/>
        <end position="500"/>
    </location>
</feature>
<feature type="region of interest" description="Disordered" evidence="1">
    <location>
        <begin position="356"/>
        <end position="403"/>
    </location>
</feature>
<dbReference type="PROSITE" id="PS00028">
    <property type="entry name" value="ZINC_FINGER_C2H2_1"/>
    <property type="match status" value="1"/>
</dbReference>
<feature type="region of interest" description="Disordered" evidence="1">
    <location>
        <begin position="245"/>
        <end position="336"/>
    </location>
</feature>
<feature type="domain" description="C2H2-type" evidence="2">
    <location>
        <begin position="346"/>
        <end position="366"/>
    </location>
</feature>
<feature type="compositionally biased region" description="Basic and acidic residues" evidence="1">
    <location>
        <begin position="263"/>
        <end position="288"/>
    </location>
</feature>
<gene>
    <name evidence="3" type="ORF">Tco_0989084</name>
</gene>